<evidence type="ECO:0000313" key="2">
    <source>
        <dbReference type="EMBL" id="TGY67448.1"/>
    </source>
</evidence>
<dbReference type="SUPFAM" id="SSF52540">
    <property type="entry name" value="P-loop containing nucleoside triphosphate hydrolases"/>
    <property type="match status" value="1"/>
</dbReference>
<organism evidence="2 3">
    <name type="scientific">Phocaeicola sartorii</name>
    <dbReference type="NCBI Taxonomy" id="671267"/>
    <lineage>
        <taxon>Bacteria</taxon>
        <taxon>Pseudomonadati</taxon>
        <taxon>Bacteroidota</taxon>
        <taxon>Bacteroidia</taxon>
        <taxon>Bacteroidales</taxon>
        <taxon>Bacteroidaceae</taxon>
        <taxon>Phocaeicola</taxon>
    </lineage>
</organism>
<dbReference type="PANTHER" id="PTHR34825:SF1">
    <property type="entry name" value="AAA-ATPASE-LIKE DOMAIN-CONTAINING PROTEIN"/>
    <property type="match status" value="1"/>
</dbReference>
<dbReference type="PANTHER" id="PTHR34825">
    <property type="entry name" value="CONSERVED PROTEIN, WITH A WEAK D-GALACTARATE DEHYDRATASE/ALTRONATE HYDROLASE DOMAIN"/>
    <property type="match status" value="1"/>
</dbReference>
<dbReference type="InterPro" id="IPR012547">
    <property type="entry name" value="PDDEXK_9"/>
</dbReference>
<dbReference type="Pfam" id="PF08011">
    <property type="entry name" value="PDDEXK_9"/>
    <property type="match status" value="1"/>
</dbReference>
<comment type="caution">
    <text evidence="2">The sequence shown here is derived from an EMBL/GenBank/DDBJ whole genome shotgun (WGS) entry which is preliminary data.</text>
</comment>
<gene>
    <name evidence="2" type="ORF">E5339_20180</name>
</gene>
<dbReference type="InterPro" id="IPR027417">
    <property type="entry name" value="P-loop_NTPase"/>
</dbReference>
<accession>A0A4S2FDL8</accession>
<evidence type="ECO:0000313" key="3">
    <source>
        <dbReference type="Proteomes" id="UP000310760"/>
    </source>
</evidence>
<dbReference type="RefSeq" id="WP_135952696.1">
    <property type="nucleotide sequence ID" value="NZ_CAXHRC010000002.1"/>
</dbReference>
<dbReference type="Pfam" id="PF09820">
    <property type="entry name" value="AAA-ATPase_like"/>
    <property type="match status" value="1"/>
</dbReference>
<dbReference type="InterPro" id="IPR018631">
    <property type="entry name" value="AAA-ATPase-like_dom"/>
</dbReference>
<dbReference type="AlphaFoldDB" id="A0A4S2FDL8"/>
<sequence>MEQQQLKRCPIGVQTFEKVIEGNYLYIDKTEYIYRMAHGASNYYFLSRPRRFGKSLLVSTLHSYFAGKKELFKGLAIEKLETEWTEYPVLHFDMSLAKHVDKETLESMLDVQLFEHEKIYGKPERAVTLNDRMKTLIMRACEQTGRQVVVLIDEYDAPLLDVMHEEENLPVLRNVMRNFYSPLKACDPYLRFVFLTGITLYTLDIPNREIRVGLMQSLLPNYLNRDTLRGKTTIGRMYGAIAHGDMDAALRLLQEFLSTIPYCDNTNYEGHYQQLFYIIFSLFGMYVDVEVRTPKGRVDVVMRTADTLYVIELKLGKDADAAMSQINLKNYPGRFALSGLPVVKVGVNFSAETHNIEKWVVEE</sequence>
<dbReference type="Proteomes" id="UP000310760">
    <property type="component" value="Unassembled WGS sequence"/>
</dbReference>
<evidence type="ECO:0000259" key="1">
    <source>
        <dbReference type="Pfam" id="PF09820"/>
    </source>
</evidence>
<protein>
    <recommendedName>
        <fullName evidence="1">AAA-ATPase-like domain-containing protein</fullName>
    </recommendedName>
</protein>
<proteinExistence type="predicted"/>
<name>A0A4S2FDL8_9BACT</name>
<dbReference type="EMBL" id="SRYJ01000065">
    <property type="protein sequence ID" value="TGY67448.1"/>
    <property type="molecule type" value="Genomic_DNA"/>
</dbReference>
<feature type="domain" description="AAA-ATPase-like" evidence="1">
    <location>
        <begin position="10"/>
        <end position="201"/>
    </location>
</feature>
<reference evidence="2 3" key="1">
    <citation type="submission" date="2019-04" db="EMBL/GenBank/DDBJ databases">
        <title>Microbes associate with the intestines of laboratory mice.</title>
        <authorList>
            <person name="Navarre W."/>
            <person name="Wong E."/>
            <person name="Huang K."/>
            <person name="Tropini C."/>
            <person name="Ng K."/>
            <person name="Yu B."/>
        </authorList>
    </citation>
    <scope>NUCLEOTIDE SEQUENCE [LARGE SCALE GENOMIC DNA]</scope>
    <source>
        <strain evidence="2 3">NM22_B1</strain>
    </source>
</reference>